<proteinExistence type="predicted"/>
<gene>
    <name evidence="1" type="ORF">R3P94_22320</name>
</gene>
<dbReference type="Proteomes" id="UP001185779">
    <property type="component" value="Unassembled WGS sequence"/>
</dbReference>
<sequence>MTLSLAGSPAFAAWTATTPDTATSSEFSASGDRSSWCCCCGRPGGELVAATSVISRKFTDADTWVYGGPWLCRACGWAYATTELRRSVYLIDQHPAARTLIDRTRLGELLAAGPLEVTRAVILPVRGRRHILPTAAWGWVCTDDTAMRWDTTAVARLNDLRWLRGLPGIRAAMLTAPVPPMSVMRTQPADIWPELIARWESLRPWRTHPGAWWDAAIALSTPAPVKPRDPYG</sequence>
<comment type="caution">
    <text evidence="1">The sequence shown here is derived from an EMBL/GenBank/DDBJ whole genome shotgun (WGS) entry which is preliminary data.</text>
</comment>
<name>A0ABU4DJT4_9ACTN</name>
<dbReference type="EMBL" id="JAWLKI010000040">
    <property type="protein sequence ID" value="MDV6310002.1"/>
    <property type="molecule type" value="Genomic_DNA"/>
</dbReference>
<evidence type="ECO:0000313" key="2">
    <source>
        <dbReference type="Proteomes" id="UP001185779"/>
    </source>
</evidence>
<reference evidence="1 2" key="1">
    <citation type="submission" date="2023-10" db="EMBL/GenBank/DDBJ databases">
        <title>Development of a sustainable strategy for remediation of hydrocarbon-contaminated territories based on the waste exchange concept.</title>
        <authorList>
            <person name="Krivoruchko A."/>
        </authorList>
    </citation>
    <scope>NUCLEOTIDE SEQUENCE [LARGE SCALE GENOMIC DNA]</scope>
    <source>
        <strain evidence="1 2">IEGM 1266</strain>
    </source>
</reference>
<keyword evidence="2" id="KW-1185">Reference proteome</keyword>
<protein>
    <submittedName>
        <fullName evidence="1">Uncharacterized protein</fullName>
    </submittedName>
</protein>
<dbReference type="RefSeq" id="WP_317505693.1">
    <property type="nucleotide sequence ID" value="NZ_JAWLKI010000040.1"/>
</dbReference>
<accession>A0ABU4DJT4</accession>
<organism evidence="1 2">
    <name type="scientific">Gordonia amicalis</name>
    <dbReference type="NCBI Taxonomy" id="89053"/>
    <lineage>
        <taxon>Bacteria</taxon>
        <taxon>Bacillati</taxon>
        <taxon>Actinomycetota</taxon>
        <taxon>Actinomycetes</taxon>
        <taxon>Mycobacteriales</taxon>
        <taxon>Gordoniaceae</taxon>
        <taxon>Gordonia</taxon>
    </lineage>
</organism>
<evidence type="ECO:0000313" key="1">
    <source>
        <dbReference type="EMBL" id="MDV6310002.1"/>
    </source>
</evidence>